<evidence type="ECO:0000313" key="13">
    <source>
        <dbReference type="Proteomes" id="UP000260862"/>
    </source>
</evidence>
<comment type="similarity">
    <text evidence="8">Belongs to the methyltransferase superfamily.</text>
</comment>
<dbReference type="UniPathway" id="UPA00078"/>
<dbReference type="AlphaFoldDB" id="A0A3E4N133"/>
<dbReference type="Proteomes" id="UP000260862">
    <property type="component" value="Unassembled WGS sequence"/>
</dbReference>
<dbReference type="InterPro" id="IPR013216">
    <property type="entry name" value="Methyltransf_11"/>
</dbReference>
<evidence type="ECO:0000256" key="1">
    <source>
        <dbReference type="ARBA" id="ARBA00000852"/>
    </source>
</evidence>
<keyword evidence="6 8" id="KW-0949">S-adenosyl-L-methionine</keyword>
<evidence type="ECO:0000313" key="12">
    <source>
        <dbReference type="Proteomes" id="UP000260780"/>
    </source>
</evidence>
<evidence type="ECO:0000313" key="11">
    <source>
        <dbReference type="EMBL" id="RGM42273.1"/>
    </source>
</evidence>
<keyword evidence="4 8" id="KW-0489">Methyltransferase</keyword>
<comment type="pathway">
    <text evidence="2 8">Cofactor biosynthesis; biotin biosynthesis.</text>
</comment>
<dbReference type="GO" id="GO:0009102">
    <property type="term" value="P:biotin biosynthetic process"/>
    <property type="evidence" value="ECO:0007669"/>
    <property type="project" value="UniProtKB-UniRule"/>
</dbReference>
<dbReference type="SUPFAM" id="SSF53335">
    <property type="entry name" value="S-adenosyl-L-methionine-dependent methyltransferases"/>
    <property type="match status" value="1"/>
</dbReference>
<dbReference type="Gene3D" id="3.40.50.150">
    <property type="entry name" value="Vaccinia Virus protein VP39"/>
    <property type="match status" value="1"/>
</dbReference>
<dbReference type="STRING" id="310297.BHV76_11360"/>
<dbReference type="PANTHER" id="PTHR43861:SF1">
    <property type="entry name" value="TRANS-ACONITATE 2-METHYLTRANSFERASE"/>
    <property type="match status" value="1"/>
</dbReference>
<evidence type="ECO:0000256" key="3">
    <source>
        <dbReference type="ARBA" id="ARBA00012327"/>
    </source>
</evidence>
<dbReference type="RefSeq" id="WP_117672736.1">
    <property type="nucleotide sequence ID" value="NZ_CABOGR010000015.1"/>
</dbReference>
<evidence type="ECO:0000256" key="7">
    <source>
        <dbReference type="ARBA" id="ARBA00022756"/>
    </source>
</evidence>
<sequence>MDKALISRRFAKAVGTYLDKADVQRYVASRMAELTGRYIPSDIQERVLEIGCGTGMFTRMYLQQAVPEEMWLNDLCPEVEPYLADVLGEKVHFMAKDAETLAFPEGQDLIVSCSAVQWFEDLPRFFSGCRKLLHEGGYLAFSTFGPHNTEEVATLTAAGLSYPSLEELKEILAARYEVVYAHEEQLRLSFSSPLDVLKHLKETGVTGTAAQPWTRGRLQEFCRNYTRQFSDERGKVYLTFHPIYMICRK</sequence>
<name>A0A3E4N133_9BACT</name>
<dbReference type="GO" id="GO:0102130">
    <property type="term" value="F:malonyl-CoA methyltransferase activity"/>
    <property type="evidence" value="ECO:0007669"/>
    <property type="project" value="UniProtKB-EC"/>
</dbReference>
<dbReference type="CDD" id="cd02440">
    <property type="entry name" value="AdoMet_MTases"/>
    <property type="match status" value="1"/>
</dbReference>
<evidence type="ECO:0000256" key="4">
    <source>
        <dbReference type="ARBA" id="ARBA00022603"/>
    </source>
</evidence>
<dbReference type="GO" id="GO:0008757">
    <property type="term" value="F:S-adenosylmethionine-dependent methyltransferase activity"/>
    <property type="evidence" value="ECO:0007669"/>
    <property type="project" value="InterPro"/>
</dbReference>
<dbReference type="HAMAP" id="MF_00835">
    <property type="entry name" value="BioC"/>
    <property type="match status" value="1"/>
</dbReference>
<comment type="caution">
    <text evidence="10">The sequence shown here is derived from an EMBL/GenBank/DDBJ whole genome shotgun (WGS) entry which is preliminary data.</text>
</comment>
<dbReference type="GO" id="GO:0032259">
    <property type="term" value="P:methylation"/>
    <property type="evidence" value="ECO:0007669"/>
    <property type="project" value="UniProtKB-KW"/>
</dbReference>
<dbReference type="EC" id="2.1.1.197" evidence="3 8"/>
<reference evidence="12 13" key="1">
    <citation type="submission" date="2018-08" db="EMBL/GenBank/DDBJ databases">
        <title>A genome reference for cultivated species of the human gut microbiota.</title>
        <authorList>
            <person name="Zou Y."/>
            <person name="Xue W."/>
            <person name="Luo G."/>
        </authorList>
    </citation>
    <scope>NUCLEOTIDE SEQUENCE [LARGE SCALE GENOMIC DNA]</scope>
    <source>
        <strain evidence="11 12">OM08-14</strain>
        <strain evidence="10 13">TF10-3AC</strain>
    </source>
</reference>
<evidence type="ECO:0000256" key="6">
    <source>
        <dbReference type="ARBA" id="ARBA00022691"/>
    </source>
</evidence>
<dbReference type="GO" id="GO:0010340">
    <property type="term" value="F:carboxyl-O-methyltransferase activity"/>
    <property type="evidence" value="ECO:0007669"/>
    <property type="project" value="UniProtKB-UniRule"/>
</dbReference>
<gene>
    <name evidence="8 10" type="primary">bioC</name>
    <name evidence="11" type="ORF">DXC17_02915</name>
    <name evidence="10" type="ORF">DXD04_08975</name>
</gene>
<dbReference type="NCBIfam" id="TIGR02072">
    <property type="entry name" value="BioC"/>
    <property type="match status" value="1"/>
</dbReference>
<evidence type="ECO:0000256" key="5">
    <source>
        <dbReference type="ARBA" id="ARBA00022679"/>
    </source>
</evidence>
<keyword evidence="13" id="KW-1185">Reference proteome</keyword>
<dbReference type="Pfam" id="PF08241">
    <property type="entry name" value="Methyltransf_11"/>
    <property type="match status" value="1"/>
</dbReference>
<evidence type="ECO:0000256" key="8">
    <source>
        <dbReference type="HAMAP-Rule" id="MF_00835"/>
    </source>
</evidence>
<evidence type="ECO:0000259" key="9">
    <source>
        <dbReference type="Pfam" id="PF08241"/>
    </source>
</evidence>
<dbReference type="PANTHER" id="PTHR43861">
    <property type="entry name" value="TRANS-ACONITATE 2-METHYLTRANSFERASE-RELATED"/>
    <property type="match status" value="1"/>
</dbReference>
<evidence type="ECO:0000256" key="2">
    <source>
        <dbReference type="ARBA" id="ARBA00004746"/>
    </source>
</evidence>
<comment type="function">
    <text evidence="8">Converts the free carboxyl group of a malonyl-thioester to its methyl ester by transfer of a methyl group from S-adenosyl-L-methionine (SAM). It allows to synthesize pimeloyl-ACP via the fatty acid synthetic pathway.</text>
</comment>
<feature type="domain" description="Methyltransferase type 11" evidence="9">
    <location>
        <begin position="48"/>
        <end position="141"/>
    </location>
</feature>
<proteinExistence type="inferred from homology"/>
<dbReference type="Proteomes" id="UP000260780">
    <property type="component" value="Unassembled WGS sequence"/>
</dbReference>
<dbReference type="InterPro" id="IPR029063">
    <property type="entry name" value="SAM-dependent_MTases_sf"/>
</dbReference>
<dbReference type="InterPro" id="IPR011814">
    <property type="entry name" value="BioC"/>
</dbReference>
<evidence type="ECO:0000313" key="10">
    <source>
        <dbReference type="EMBL" id="RGK55730.1"/>
    </source>
</evidence>
<dbReference type="EMBL" id="QSQT01000015">
    <property type="protein sequence ID" value="RGK55730.1"/>
    <property type="molecule type" value="Genomic_DNA"/>
</dbReference>
<protein>
    <recommendedName>
        <fullName evidence="3 8">Malonyl-[acyl-carrier protein] O-methyltransferase</fullName>
        <shortName evidence="8">Malonyl-ACP O-methyltransferase</shortName>
        <ecNumber evidence="3 8">2.1.1.197</ecNumber>
    </recommendedName>
    <alternativeName>
        <fullName evidence="8">Biotin synthesis protein BioC</fullName>
    </alternativeName>
</protein>
<dbReference type="EMBL" id="QSTF01000004">
    <property type="protein sequence ID" value="RGM42273.1"/>
    <property type="molecule type" value="Genomic_DNA"/>
</dbReference>
<accession>A0A3E4N133</accession>
<organism evidence="10 13">
    <name type="scientific">Phocaeicola plebeius</name>
    <dbReference type="NCBI Taxonomy" id="310297"/>
    <lineage>
        <taxon>Bacteria</taxon>
        <taxon>Pseudomonadati</taxon>
        <taxon>Bacteroidota</taxon>
        <taxon>Bacteroidia</taxon>
        <taxon>Bacteroidales</taxon>
        <taxon>Bacteroidaceae</taxon>
        <taxon>Phocaeicola</taxon>
    </lineage>
</organism>
<keyword evidence="7 8" id="KW-0093">Biotin biosynthesis</keyword>
<comment type="catalytic activity">
    <reaction evidence="1 8">
        <text>malonyl-[ACP] + S-adenosyl-L-methionine = malonyl-[ACP] methyl ester + S-adenosyl-L-homocysteine</text>
        <dbReference type="Rhea" id="RHEA:17105"/>
        <dbReference type="Rhea" id="RHEA-COMP:9623"/>
        <dbReference type="Rhea" id="RHEA-COMP:9954"/>
        <dbReference type="ChEBI" id="CHEBI:57856"/>
        <dbReference type="ChEBI" id="CHEBI:59789"/>
        <dbReference type="ChEBI" id="CHEBI:78449"/>
        <dbReference type="ChEBI" id="CHEBI:78845"/>
        <dbReference type="EC" id="2.1.1.197"/>
    </reaction>
</comment>
<keyword evidence="5 8" id="KW-0808">Transferase</keyword>